<dbReference type="SUPFAM" id="SSF53335">
    <property type="entry name" value="S-adenosyl-L-methionine-dependent methyltransferases"/>
    <property type="match status" value="1"/>
</dbReference>
<evidence type="ECO:0000313" key="4">
    <source>
        <dbReference type="Proteomes" id="UP000050424"/>
    </source>
</evidence>
<dbReference type="STRING" id="78410.A0A0P7B6Z6"/>
<evidence type="ECO:0000313" key="3">
    <source>
        <dbReference type="EMBL" id="KPM45797.1"/>
    </source>
</evidence>
<feature type="compositionally biased region" description="Low complexity" evidence="2">
    <location>
        <begin position="28"/>
        <end position="38"/>
    </location>
</feature>
<dbReference type="EMBL" id="LKCW01000005">
    <property type="protein sequence ID" value="KPM45797.1"/>
    <property type="molecule type" value="Genomic_DNA"/>
</dbReference>
<evidence type="ECO:0008006" key="5">
    <source>
        <dbReference type="Google" id="ProtNLM"/>
    </source>
</evidence>
<dbReference type="OrthoDB" id="2013972at2759"/>
<evidence type="ECO:0000256" key="2">
    <source>
        <dbReference type="SAM" id="MobiDB-lite"/>
    </source>
</evidence>
<sequence>MAAIGSDTVLVPDVQVQEDEESSLGEDTSSSTQSLTSSIVDYRRENGRTYHRYKDGKYNLPNDDQEAERLAKWDTRKDLQHHLFLLTFDDKLGLAPPNEPDSQVKRVLDLGTGTGIWATDFGDEHPGAHVVGIDLSPIQPSFVPPNVEFFVDDIDEEWNHSQPFEYIYSRMMTSSIANWREYLKKIYDNLSPGGYAELQEADLFLSSDDDTLKPDQPLARCLQLMHEASVKFGRAFQEIEPLKAMMSEVGFVDVVQTRRKWPTNTWPQDPRHKELGAWSRMNLDGGLEAFTMAPLTRAHGWEKDQVTLFLVDVRKDLNNRGIHAYWPVYSIYGRKPE</sequence>
<reference evidence="3 4" key="1">
    <citation type="submission" date="2015-09" db="EMBL/GenBank/DDBJ databases">
        <title>Draft genome of a European isolate of the apple canker pathogen Neonectria ditissima.</title>
        <authorList>
            <person name="Gomez-Cortecero A."/>
            <person name="Harrison R.J."/>
            <person name="Armitage A.D."/>
        </authorList>
    </citation>
    <scope>NUCLEOTIDE SEQUENCE [LARGE SCALE GENOMIC DNA]</scope>
    <source>
        <strain evidence="3 4">R09/05</strain>
    </source>
</reference>
<dbReference type="AlphaFoldDB" id="A0A0P7B6Z6"/>
<evidence type="ECO:0000256" key="1">
    <source>
        <dbReference type="ARBA" id="ARBA00038158"/>
    </source>
</evidence>
<gene>
    <name evidence="3" type="ORF">AK830_g815</name>
</gene>
<dbReference type="PANTHER" id="PTHR43591:SF24">
    <property type="entry name" value="2-METHOXY-6-POLYPRENYL-1,4-BENZOQUINOL METHYLASE, MITOCHONDRIAL"/>
    <property type="match status" value="1"/>
</dbReference>
<comment type="similarity">
    <text evidence="1">Belongs to the methyltransferase superfamily. LaeA methyltransferase family.</text>
</comment>
<feature type="region of interest" description="Disordered" evidence="2">
    <location>
        <begin position="1"/>
        <end position="40"/>
    </location>
</feature>
<dbReference type="Pfam" id="PF13489">
    <property type="entry name" value="Methyltransf_23"/>
    <property type="match status" value="1"/>
</dbReference>
<name>A0A0P7B6Z6_9HYPO</name>
<keyword evidence="4" id="KW-1185">Reference proteome</keyword>
<organism evidence="3 4">
    <name type="scientific">Neonectria ditissima</name>
    <dbReference type="NCBI Taxonomy" id="78410"/>
    <lineage>
        <taxon>Eukaryota</taxon>
        <taxon>Fungi</taxon>
        <taxon>Dikarya</taxon>
        <taxon>Ascomycota</taxon>
        <taxon>Pezizomycotina</taxon>
        <taxon>Sordariomycetes</taxon>
        <taxon>Hypocreomycetidae</taxon>
        <taxon>Hypocreales</taxon>
        <taxon>Nectriaceae</taxon>
        <taxon>Neonectria</taxon>
    </lineage>
</organism>
<dbReference type="InterPro" id="IPR029063">
    <property type="entry name" value="SAM-dependent_MTases_sf"/>
</dbReference>
<dbReference type="PANTHER" id="PTHR43591">
    <property type="entry name" value="METHYLTRANSFERASE"/>
    <property type="match status" value="1"/>
</dbReference>
<comment type="caution">
    <text evidence="3">The sequence shown here is derived from an EMBL/GenBank/DDBJ whole genome shotgun (WGS) entry which is preliminary data.</text>
</comment>
<accession>A0A0P7B6Z6</accession>
<dbReference type="Gene3D" id="3.40.50.150">
    <property type="entry name" value="Vaccinia Virus protein VP39"/>
    <property type="match status" value="1"/>
</dbReference>
<dbReference type="CDD" id="cd02440">
    <property type="entry name" value="AdoMet_MTases"/>
    <property type="match status" value="1"/>
</dbReference>
<dbReference type="GO" id="GO:0008168">
    <property type="term" value="F:methyltransferase activity"/>
    <property type="evidence" value="ECO:0007669"/>
    <property type="project" value="TreeGrafter"/>
</dbReference>
<protein>
    <recommendedName>
        <fullName evidence="5">Methyltransferase tdiE</fullName>
    </recommendedName>
</protein>
<proteinExistence type="inferred from homology"/>
<dbReference type="Proteomes" id="UP000050424">
    <property type="component" value="Unassembled WGS sequence"/>
</dbReference>